<dbReference type="Proteomes" id="UP000266177">
    <property type="component" value="Unassembled WGS sequence"/>
</dbReference>
<dbReference type="OrthoDB" id="292264at2"/>
<keyword evidence="1" id="KW-0472">Membrane</keyword>
<feature type="transmembrane region" description="Helical" evidence="1">
    <location>
        <begin position="29"/>
        <end position="47"/>
    </location>
</feature>
<sequence length="165" mass="18569">MPSALLVIASVLAVSFILSLPRGNTSFSIFLLLAACTVGLYALFIYIDNKRGAKMNAWLLSNSALIRQDGAHYNGILIDSQTQFMQYEICFSWILFSYRTKSSYYVNGYHPTPLLNLFFCSFICIFGWCSLPFGPVYAVHSLGSNIIARPKPLNTVLQELREYRG</sequence>
<evidence type="ECO:0000313" key="3">
    <source>
        <dbReference type="Proteomes" id="UP000266177"/>
    </source>
</evidence>
<comment type="caution">
    <text evidence="2">The sequence shown here is derived from an EMBL/GenBank/DDBJ whole genome shotgun (WGS) entry which is preliminary data.</text>
</comment>
<protein>
    <submittedName>
        <fullName evidence="2">Uncharacterized protein</fullName>
    </submittedName>
</protein>
<keyword evidence="1" id="KW-1133">Transmembrane helix</keyword>
<proteinExistence type="predicted"/>
<name>A0A3A3GJK6_PANTH</name>
<gene>
    <name evidence="2" type="ORF">DQX05_12070</name>
</gene>
<evidence type="ECO:0000313" key="2">
    <source>
        <dbReference type="EMBL" id="RJG23758.1"/>
    </source>
</evidence>
<feature type="transmembrane region" description="Helical" evidence="1">
    <location>
        <begin position="114"/>
        <end position="133"/>
    </location>
</feature>
<keyword evidence="1" id="KW-0812">Transmembrane</keyword>
<evidence type="ECO:0000256" key="1">
    <source>
        <dbReference type="SAM" id="Phobius"/>
    </source>
</evidence>
<dbReference type="AlphaFoldDB" id="A0A3A3GJK6"/>
<dbReference type="EMBL" id="QYZD01000009">
    <property type="protein sequence ID" value="RJG23758.1"/>
    <property type="molecule type" value="Genomic_DNA"/>
</dbReference>
<dbReference type="RefSeq" id="WP_119793860.1">
    <property type="nucleotide sequence ID" value="NZ_QYZD01000009.1"/>
</dbReference>
<organism evidence="2 3">
    <name type="scientific">Paenibacillus thiaminolyticus</name>
    <name type="common">Bacillus thiaminolyticus</name>
    <dbReference type="NCBI Taxonomy" id="49283"/>
    <lineage>
        <taxon>Bacteria</taxon>
        <taxon>Bacillati</taxon>
        <taxon>Bacillota</taxon>
        <taxon>Bacilli</taxon>
        <taxon>Bacillales</taxon>
        <taxon>Paenibacillaceae</taxon>
        <taxon>Paenibacillus</taxon>
    </lineage>
</organism>
<accession>A0A3A3GJK6</accession>
<reference evidence="2 3" key="1">
    <citation type="submission" date="2018-09" db="EMBL/GenBank/DDBJ databases">
        <title>Paenibacillus SK2017-BO5.</title>
        <authorList>
            <person name="Piskunova J.V."/>
            <person name="Dubiley S.A."/>
            <person name="Severinov K.V."/>
        </authorList>
    </citation>
    <scope>NUCLEOTIDE SEQUENCE [LARGE SCALE GENOMIC DNA]</scope>
    <source>
        <strain evidence="2 3">BO5</strain>
    </source>
</reference>